<comment type="caution">
    <text evidence="3">The sequence shown here is derived from an EMBL/GenBank/DDBJ whole genome shotgun (WGS) entry which is preliminary data.</text>
</comment>
<dbReference type="SUPFAM" id="SSF51735">
    <property type="entry name" value="NAD(P)-binding Rossmann-fold domains"/>
    <property type="match status" value="1"/>
</dbReference>
<dbReference type="Proteomes" id="UP000307790">
    <property type="component" value="Unassembled WGS sequence"/>
</dbReference>
<comment type="similarity">
    <text evidence="1 2">Belongs to the short-chain dehydrogenases/reductases (SDR) family.</text>
</comment>
<sequence length="264" mass="28718">MDLQLTNKLVFISGSSQGIGRAIAETMLNEGARVIVNGRSDLSALISDLSKKGDVYGVTGDLSKVEDSERICQEIDNIGELDVLVNNMGIFSPKPFADIDDNDWQQFFDCNIMSTVRLCRHFFPKMQQRNFGRIINIASEAGARGLESMIHYSVTKGAQMVIGRGLANLTKGSGKNLTINTVLPGPTLTEGVQAWLKESADVQNKSEAEFVAEFFKETEPDSLLQRFIKPQEIADVVTFIASPVSGAVNGSSIRAEGGLIKTIL</sequence>
<dbReference type="EMBL" id="VCBC01000007">
    <property type="protein sequence ID" value="TLU65284.1"/>
    <property type="molecule type" value="Genomic_DNA"/>
</dbReference>
<dbReference type="CDD" id="cd05233">
    <property type="entry name" value="SDR_c"/>
    <property type="match status" value="1"/>
</dbReference>
<dbReference type="InterPro" id="IPR002347">
    <property type="entry name" value="SDR_fam"/>
</dbReference>
<dbReference type="PRINTS" id="PR00081">
    <property type="entry name" value="GDHRDH"/>
</dbReference>
<dbReference type="AlphaFoldDB" id="A0A5R9IIC1"/>
<evidence type="ECO:0000256" key="1">
    <source>
        <dbReference type="ARBA" id="ARBA00006484"/>
    </source>
</evidence>
<name>A0A5R9IIC1_9GAMM</name>
<organism evidence="3 4">
    <name type="scientific">Thalassotalea litorea</name>
    <dbReference type="NCBI Taxonomy" id="2020715"/>
    <lineage>
        <taxon>Bacteria</taxon>
        <taxon>Pseudomonadati</taxon>
        <taxon>Pseudomonadota</taxon>
        <taxon>Gammaproteobacteria</taxon>
        <taxon>Alteromonadales</taxon>
        <taxon>Colwelliaceae</taxon>
        <taxon>Thalassotalea</taxon>
    </lineage>
</organism>
<reference evidence="3 4" key="1">
    <citation type="submission" date="2019-05" db="EMBL/GenBank/DDBJ databases">
        <title>Genome sequences of Thalassotalea litorea 1K03283.</title>
        <authorList>
            <person name="Zhang D."/>
        </authorList>
    </citation>
    <scope>NUCLEOTIDE SEQUENCE [LARGE SCALE GENOMIC DNA]</scope>
    <source>
        <strain evidence="3 4">MCCC 1K03283</strain>
    </source>
</reference>
<dbReference type="PRINTS" id="PR00080">
    <property type="entry name" value="SDRFAMILY"/>
</dbReference>
<dbReference type="Gene3D" id="3.40.50.720">
    <property type="entry name" value="NAD(P)-binding Rossmann-like Domain"/>
    <property type="match status" value="1"/>
</dbReference>
<proteinExistence type="inferred from homology"/>
<dbReference type="OrthoDB" id="9786435at2"/>
<dbReference type="FunFam" id="3.40.50.720:FF:000084">
    <property type="entry name" value="Short-chain dehydrogenase reductase"/>
    <property type="match status" value="1"/>
</dbReference>
<protein>
    <submittedName>
        <fullName evidence="3">SDR family oxidoreductase</fullName>
    </submittedName>
</protein>
<dbReference type="RefSeq" id="WP_138319587.1">
    <property type="nucleotide sequence ID" value="NZ_VCBC01000007.1"/>
</dbReference>
<dbReference type="InterPro" id="IPR036291">
    <property type="entry name" value="NAD(P)-bd_dom_sf"/>
</dbReference>
<dbReference type="Pfam" id="PF00106">
    <property type="entry name" value="adh_short"/>
    <property type="match status" value="1"/>
</dbReference>
<keyword evidence="4" id="KW-1185">Reference proteome</keyword>
<evidence type="ECO:0000313" key="3">
    <source>
        <dbReference type="EMBL" id="TLU65284.1"/>
    </source>
</evidence>
<gene>
    <name evidence="3" type="ORF">FE810_08290</name>
</gene>
<dbReference type="PANTHER" id="PTHR42879">
    <property type="entry name" value="3-OXOACYL-(ACYL-CARRIER-PROTEIN) REDUCTASE"/>
    <property type="match status" value="1"/>
</dbReference>
<accession>A0A5R9IIC1</accession>
<dbReference type="PANTHER" id="PTHR42879:SF2">
    <property type="entry name" value="3-OXOACYL-[ACYL-CARRIER-PROTEIN] REDUCTASE FABG"/>
    <property type="match status" value="1"/>
</dbReference>
<evidence type="ECO:0000256" key="2">
    <source>
        <dbReference type="RuleBase" id="RU000363"/>
    </source>
</evidence>
<evidence type="ECO:0000313" key="4">
    <source>
        <dbReference type="Proteomes" id="UP000307790"/>
    </source>
</evidence>
<dbReference type="InterPro" id="IPR050259">
    <property type="entry name" value="SDR"/>
</dbReference>